<dbReference type="Proteomes" id="UP001162162">
    <property type="component" value="Unassembled WGS sequence"/>
</dbReference>
<comment type="caution">
    <text evidence="2">The sequence shown here is derived from an EMBL/GenBank/DDBJ whole genome shotgun (WGS) entry which is preliminary data.</text>
</comment>
<proteinExistence type="predicted"/>
<dbReference type="EMBL" id="JAPWTK010000545">
    <property type="protein sequence ID" value="KAJ8938618.1"/>
    <property type="molecule type" value="Genomic_DNA"/>
</dbReference>
<dbReference type="AlphaFoldDB" id="A0AAV8XJM5"/>
<name>A0AAV8XJM5_9CUCU</name>
<evidence type="ECO:0000256" key="1">
    <source>
        <dbReference type="SAM" id="MobiDB-lite"/>
    </source>
</evidence>
<reference evidence="2" key="1">
    <citation type="journal article" date="2023" name="Insect Mol. Biol.">
        <title>Genome sequencing provides insights into the evolution of gene families encoding plant cell wall-degrading enzymes in longhorned beetles.</title>
        <authorList>
            <person name="Shin N.R."/>
            <person name="Okamura Y."/>
            <person name="Kirsch R."/>
            <person name="Pauchet Y."/>
        </authorList>
    </citation>
    <scope>NUCLEOTIDE SEQUENCE</scope>
    <source>
        <strain evidence="2">AMC_N1</strain>
    </source>
</reference>
<sequence>MEEAAQEEIDKVLFEITEGKIGEAPLPPTEPASREPASKEPAAGEPEVEDETEIEEMQSRNKTLMFSFINYKAELENK</sequence>
<organism evidence="2 3">
    <name type="scientific">Aromia moschata</name>
    <dbReference type="NCBI Taxonomy" id="1265417"/>
    <lineage>
        <taxon>Eukaryota</taxon>
        <taxon>Metazoa</taxon>
        <taxon>Ecdysozoa</taxon>
        <taxon>Arthropoda</taxon>
        <taxon>Hexapoda</taxon>
        <taxon>Insecta</taxon>
        <taxon>Pterygota</taxon>
        <taxon>Neoptera</taxon>
        <taxon>Endopterygota</taxon>
        <taxon>Coleoptera</taxon>
        <taxon>Polyphaga</taxon>
        <taxon>Cucujiformia</taxon>
        <taxon>Chrysomeloidea</taxon>
        <taxon>Cerambycidae</taxon>
        <taxon>Cerambycinae</taxon>
        <taxon>Callichromatini</taxon>
        <taxon>Aromia</taxon>
    </lineage>
</organism>
<accession>A0AAV8XJM5</accession>
<evidence type="ECO:0000313" key="2">
    <source>
        <dbReference type="EMBL" id="KAJ8938618.1"/>
    </source>
</evidence>
<keyword evidence="3" id="KW-1185">Reference proteome</keyword>
<feature type="compositionally biased region" description="Acidic residues" evidence="1">
    <location>
        <begin position="46"/>
        <end position="56"/>
    </location>
</feature>
<protein>
    <submittedName>
        <fullName evidence="2">Uncharacterized protein</fullName>
    </submittedName>
</protein>
<evidence type="ECO:0000313" key="3">
    <source>
        <dbReference type="Proteomes" id="UP001162162"/>
    </source>
</evidence>
<gene>
    <name evidence="2" type="ORF">NQ318_012449</name>
</gene>
<feature type="region of interest" description="Disordered" evidence="1">
    <location>
        <begin position="16"/>
        <end position="59"/>
    </location>
</feature>